<evidence type="ECO:0000256" key="1">
    <source>
        <dbReference type="ARBA" id="ARBA00009558"/>
    </source>
</evidence>
<feature type="repeat" description="TPR" evidence="8">
    <location>
        <begin position="541"/>
        <end position="574"/>
    </location>
</feature>
<sequence length="722" mass="83822">MGLEPSKPSVKSSHGTTASYTRQPRYHMIQNYLLLWTDMSIDHTNEDYENALKQIRTITRDVNVFTQRDACIDYLTDLGEDIKSFLVVKDTMFQQIMPLINDIPQLNGVYIFDGIETLHEEWTTKWQKIKTVQTNIDDLCHELKIGINQFNHDSITMSFLTLSEMASTDNLNQLEPNFMYTQVFKEILLDMQHGKQAIKQFIAYCKNNNSLSSININHFEQVYHAQSAVWWYTFPSNIYHMLNYSLRTLDADAIITMGFLMCHLHQQIQQLYEQQLSTYGKETFIVYRGQGLMKSDFEKLQKAKGGLISFNSFLSTSTNKEVSVSFARFASAEPNTVGILFMMSIDPNVKSVPFASIKEVSYFKEEDEILFSMHTVFRMGAIKKIDNNNQLYQVELQLTSNDDQQLRLITDRIREKTVGNTGWQRLGSLLLQIGQFNKAEELYNILLEQTSDEGGKQYYYNQLGSVKCGQGDYEKAISYYEKGLEIKQKLLRSKHPSLANSYNNIGHVYYKMTKYWKALSFFEKALENLQETLPSNHLLWTTSYSYIGSVYIQMGKYSEALSFFEKALEIKQKALPSNHPDFAQSYNNIGLAYDGMGEFSKTFSFYEKALEIKQKTLPSNHPDLAISYKNIGNVYDKMSEYSKALSFYEKVLEIQQKTLPSNHLDFAQSYNNIGWDYRFMEDYSKALSYYERALNIYQHTLPETDIKIKLVKTYIEAVKKKL</sequence>
<dbReference type="GO" id="GO:0016779">
    <property type="term" value="F:nucleotidyltransferase activity"/>
    <property type="evidence" value="ECO:0007669"/>
    <property type="project" value="UniProtKB-KW"/>
</dbReference>
<keyword evidence="12" id="KW-1185">Reference proteome</keyword>
<dbReference type="PANTHER" id="PTHR45641">
    <property type="entry name" value="TETRATRICOPEPTIDE REPEAT PROTEIN (AFU_ORTHOLOGUE AFUA_6G03870)"/>
    <property type="match status" value="1"/>
</dbReference>
<comment type="caution">
    <text evidence="10">The sequence shown here is derived from an EMBL/GenBank/DDBJ whole genome shotgun (WGS) entry which is preliminary data.</text>
</comment>
<comment type="catalytic activity">
    <reaction evidence="7 9">
        <text>L-arginyl-[protein] + NAD(+) = N(omega)-(ADP-D-ribosyl)-L-arginyl-[protein] + nicotinamide + H(+)</text>
        <dbReference type="Rhea" id="RHEA:19149"/>
        <dbReference type="Rhea" id="RHEA-COMP:10532"/>
        <dbReference type="Rhea" id="RHEA-COMP:15087"/>
        <dbReference type="ChEBI" id="CHEBI:15378"/>
        <dbReference type="ChEBI" id="CHEBI:17154"/>
        <dbReference type="ChEBI" id="CHEBI:29965"/>
        <dbReference type="ChEBI" id="CHEBI:57540"/>
        <dbReference type="ChEBI" id="CHEBI:142554"/>
        <dbReference type="EC" id="2.4.2.31"/>
    </reaction>
</comment>
<dbReference type="PROSITE" id="PS50005">
    <property type="entry name" value="TPR"/>
    <property type="match status" value="6"/>
</dbReference>
<protein>
    <recommendedName>
        <fullName evidence="9">NAD(P)(+)--arginine ADP-ribosyltransferase</fullName>
        <ecNumber evidence="9">2.4.2.31</ecNumber>
    </recommendedName>
    <alternativeName>
        <fullName evidence="9">Mono(ADP-ribosyl)transferase</fullName>
    </alternativeName>
</protein>
<keyword evidence="3 9" id="KW-0808">Transferase</keyword>
<keyword evidence="6 8" id="KW-0802">TPR repeat</keyword>
<keyword evidence="9" id="KW-0520">NAD</keyword>
<keyword evidence="2 9" id="KW-0328">Glycosyltransferase</keyword>
<dbReference type="EC" id="2.4.2.31" evidence="9"/>
<proteinExistence type="inferred from homology"/>
<dbReference type="PROSITE" id="PS51996">
    <property type="entry name" value="TR_MART"/>
    <property type="match status" value="1"/>
</dbReference>
<feature type="repeat" description="TPR" evidence="8">
    <location>
        <begin position="457"/>
        <end position="490"/>
    </location>
</feature>
<dbReference type="Gene3D" id="3.90.176.10">
    <property type="entry name" value="Toxin ADP-ribosyltransferase, Chain A, domain 1"/>
    <property type="match status" value="1"/>
</dbReference>
<evidence type="ECO:0000256" key="8">
    <source>
        <dbReference type="PROSITE-ProRule" id="PRU00339"/>
    </source>
</evidence>
<gene>
    <name evidence="10" type="ORF">BJG266_LOCUS29472</name>
    <name evidence="11" type="ORF">QVE165_LOCUS45661</name>
</gene>
<accession>A0A815A0P5</accession>
<dbReference type="Pfam" id="PF13424">
    <property type="entry name" value="TPR_12"/>
    <property type="match status" value="3"/>
</dbReference>
<evidence type="ECO:0000256" key="6">
    <source>
        <dbReference type="ARBA" id="ARBA00022803"/>
    </source>
</evidence>
<evidence type="ECO:0000313" key="12">
    <source>
        <dbReference type="Proteomes" id="UP000663832"/>
    </source>
</evidence>
<evidence type="ECO:0000256" key="4">
    <source>
        <dbReference type="ARBA" id="ARBA00022695"/>
    </source>
</evidence>
<dbReference type="Gene3D" id="1.25.40.10">
    <property type="entry name" value="Tetratricopeptide repeat domain"/>
    <property type="match status" value="2"/>
</dbReference>
<dbReference type="PROSITE" id="PS50293">
    <property type="entry name" value="TPR_REGION"/>
    <property type="match status" value="3"/>
</dbReference>
<organism evidence="10 13">
    <name type="scientific">Adineta steineri</name>
    <dbReference type="NCBI Taxonomy" id="433720"/>
    <lineage>
        <taxon>Eukaryota</taxon>
        <taxon>Metazoa</taxon>
        <taxon>Spiralia</taxon>
        <taxon>Gnathifera</taxon>
        <taxon>Rotifera</taxon>
        <taxon>Eurotatoria</taxon>
        <taxon>Bdelloidea</taxon>
        <taxon>Adinetida</taxon>
        <taxon>Adinetidae</taxon>
        <taxon>Adineta</taxon>
    </lineage>
</organism>
<feature type="repeat" description="TPR" evidence="8">
    <location>
        <begin position="499"/>
        <end position="532"/>
    </location>
</feature>
<dbReference type="EMBL" id="CAJNOI010000339">
    <property type="protein sequence ID" value="CAF1248869.1"/>
    <property type="molecule type" value="Genomic_DNA"/>
</dbReference>
<dbReference type="PANTHER" id="PTHR45641:SF1">
    <property type="entry name" value="AAA+ ATPASE DOMAIN-CONTAINING PROTEIN"/>
    <property type="match status" value="1"/>
</dbReference>
<dbReference type="SUPFAM" id="SSF48452">
    <property type="entry name" value="TPR-like"/>
    <property type="match status" value="3"/>
</dbReference>
<dbReference type="InterPro" id="IPR000768">
    <property type="entry name" value="ART"/>
</dbReference>
<dbReference type="Proteomes" id="UP000663832">
    <property type="component" value="Unassembled WGS sequence"/>
</dbReference>
<dbReference type="Proteomes" id="UP000663877">
    <property type="component" value="Unassembled WGS sequence"/>
</dbReference>
<evidence type="ECO:0000256" key="7">
    <source>
        <dbReference type="ARBA" id="ARBA00047597"/>
    </source>
</evidence>
<dbReference type="OrthoDB" id="5986190at2759"/>
<dbReference type="Pfam" id="PF01129">
    <property type="entry name" value="ART"/>
    <property type="match status" value="1"/>
</dbReference>
<dbReference type="SUPFAM" id="SSF56399">
    <property type="entry name" value="ADP-ribosylation"/>
    <property type="match status" value="1"/>
</dbReference>
<evidence type="ECO:0000313" key="13">
    <source>
        <dbReference type="Proteomes" id="UP000663877"/>
    </source>
</evidence>
<dbReference type="AlphaFoldDB" id="A0A815A0P5"/>
<feature type="repeat" description="TPR" evidence="8">
    <location>
        <begin position="667"/>
        <end position="700"/>
    </location>
</feature>
<dbReference type="GO" id="GO:0106274">
    <property type="term" value="F:NAD+-protein-arginine ADP-ribosyltransferase activity"/>
    <property type="evidence" value="ECO:0007669"/>
    <property type="project" value="UniProtKB-EC"/>
</dbReference>
<reference evidence="10" key="1">
    <citation type="submission" date="2021-02" db="EMBL/GenBank/DDBJ databases">
        <authorList>
            <person name="Nowell W R."/>
        </authorList>
    </citation>
    <scope>NUCLEOTIDE SEQUENCE</scope>
</reference>
<dbReference type="InterPro" id="IPR011990">
    <property type="entry name" value="TPR-like_helical_dom_sf"/>
</dbReference>
<dbReference type="InterPro" id="IPR019734">
    <property type="entry name" value="TPR_rpt"/>
</dbReference>
<evidence type="ECO:0000313" key="11">
    <source>
        <dbReference type="EMBL" id="CAF1532769.1"/>
    </source>
</evidence>
<keyword evidence="9" id="KW-0521">NADP</keyword>
<comment type="similarity">
    <text evidence="1 9">Belongs to the Arg-specific ADP-ribosyltransferase family.</text>
</comment>
<keyword evidence="5" id="KW-0677">Repeat</keyword>
<evidence type="ECO:0000313" key="10">
    <source>
        <dbReference type="EMBL" id="CAF1248869.1"/>
    </source>
</evidence>
<name>A0A815A0P5_9BILA</name>
<evidence type="ECO:0000256" key="9">
    <source>
        <dbReference type="RuleBase" id="RU361228"/>
    </source>
</evidence>
<dbReference type="EMBL" id="CAJNOM010000651">
    <property type="protein sequence ID" value="CAF1532769.1"/>
    <property type="molecule type" value="Genomic_DNA"/>
</dbReference>
<evidence type="ECO:0000256" key="5">
    <source>
        <dbReference type="ARBA" id="ARBA00022737"/>
    </source>
</evidence>
<evidence type="ECO:0000256" key="2">
    <source>
        <dbReference type="ARBA" id="ARBA00022676"/>
    </source>
</evidence>
<feature type="repeat" description="TPR" evidence="8">
    <location>
        <begin position="583"/>
        <end position="616"/>
    </location>
</feature>
<dbReference type="SMART" id="SM00028">
    <property type="entry name" value="TPR"/>
    <property type="match status" value="7"/>
</dbReference>
<feature type="repeat" description="TPR" evidence="8">
    <location>
        <begin position="625"/>
        <end position="658"/>
    </location>
</feature>
<evidence type="ECO:0000256" key="3">
    <source>
        <dbReference type="ARBA" id="ARBA00022679"/>
    </source>
</evidence>
<keyword evidence="4" id="KW-0548">Nucleotidyltransferase</keyword>